<dbReference type="InterPro" id="IPR003591">
    <property type="entry name" value="Leu-rich_rpt_typical-subtyp"/>
</dbReference>
<keyword evidence="2" id="KW-0677">Repeat</keyword>
<dbReference type="Gene3D" id="3.80.10.10">
    <property type="entry name" value="Ribonuclease Inhibitor"/>
    <property type="match status" value="2"/>
</dbReference>
<dbReference type="AlphaFoldDB" id="A0A9W9ZA41"/>
<sequence>MKVRKVLIPATEQVDSHTVYYIEVYIREYSWLVARRYREFYELHEKLVRNHGVDRSLLPPKKYFGFLQPDYVEKRRQALEAYFETLLSTFVDNLPKEVLEFLETDKFDVCGVTHSLAKELFTTGDEILAKEEQFTLTPLQLHCVTSRLGMAAPTCDSHVPHGEIGNLYDFLYQLKHLKTSGSTKLIELSDNITLKCNLAIFKSLKTLEIDSCEVEPFEGLSVVQSHIEKLTVHHSVHLLKDILVDDEIWEQGVLESVEVDGLASLSPTSNFRAWTALIDADFSSNDLPYIDESVALLPNVTCLNLSHNRIDTIEHLQSLSSLVELDLSHNKIASLGSNLNRKLGNIKKLNLAGNELDSVEGLDKMYSLTDLNLSGNNFTDVGSILTLGELPCLEFVDFRENAMTKEPMYRIRVFSAFDDRAEQVELDGHRPSSREMNRIRELLQEEQNFEIINYPTPPQYSMPKKGHKKAKSIDRVIALDSGTNIQSSSSITDSNSFVDDTDAEFRSRVEKSARMEEIRGSRYLLPQNGQAYSASDTSQNEPASDQPSPKLDMISGASASPSGPTEEQETAGALSESEAHPRRLQFGFAPELEKLVHAKVESSADLTSGTYMVEVEGEERNQGSTEEMMVGVDLSKGVILEIQITTGKTFAKHNLDDISSVDILKVQDVFCVDIRDIFSKEWRRHHIVLDDSDSLTSGHKRDYRQVARYRMRSIEDAAELFALLYKFITERSSEESIPSLPTQEPLADVFSGNVVEWPNPLGVQQDLLHKYFDDFLHEPDKTQALRYTETTSPDRDSHHTGRVQTIYQALHAEFIDVGCLRHDRSGPARKWSV</sequence>
<dbReference type="Gene3D" id="3.30.1520.10">
    <property type="entry name" value="Phox-like domain"/>
    <property type="match status" value="1"/>
</dbReference>
<dbReference type="InterPro" id="IPR032675">
    <property type="entry name" value="LRR_dom_sf"/>
</dbReference>
<name>A0A9W9ZA41_9CNID</name>
<dbReference type="GO" id="GO:0035091">
    <property type="term" value="F:phosphatidylinositol binding"/>
    <property type="evidence" value="ECO:0007669"/>
    <property type="project" value="InterPro"/>
</dbReference>
<evidence type="ECO:0000256" key="2">
    <source>
        <dbReference type="ARBA" id="ARBA00022737"/>
    </source>
</evidence>
<dbReference type="SUPFAM" id="SSF64268">
    <property type="entry name" value="PX domain"/>
    <property type="match status" value="1"/>
</dbReference>
<comment type="caution">
    <text evidence="5">The sequence shown here is derived from an EMBL/GenBank/DDBJ whole genome shotgun (WGS) entry which is preliminary data.</text>
</comment>
<gene>
    <name evidence="5" type="ORF">OS493_025761</name>
</gene>
<evidence type="ECO:0000256" key="1">
    <source>
        <dbReference type="ARBA" id="ARBA00022614"/>
    </source>
</evidence>
<feature type="region of interest" description="Disordered" evidence="3">
    <location>
        <begin position="519"/>
        <end position="580"/>
    </location>
</feature>
<dbReference type="Pfam" id="PF00787">
    <property type="entry name" value="PX"/>
    <property type="match status" value="1"/>
</dbReference>
<accession>A0A9W9ZA41</accession>
<dbReference type="InterPro" id="IPR001683">
    <property type="entry name" value="PX_dom"/>
</dbReference>
<dbReference type="PROSITE" id="PS51450">
    <property type="entry name" value="LRR"/>
    <property type="match status" value="4"/>
</dbReference>
<feature type="domain" description="PX" evidence="4">
    <location>
        <begin position="1"/>
        <end position="109"/>
    </location>
</feature>
<dbReference type="FunFam" id="3.80.10.10:FF:000732">
    <property type="entry name" value="GD11101"/>
    <property type="match status" value="1"/>
</dbReference>
<dbReference type="SUPFAM" id="SSF52075">
    <property type="entry name" value="Outer arm dynein light chain 1"/>
    <property type="match status" value="1"/>
</dbReference>
<dbReference type="Pfam" id="PF13855">
    <property type="entry name" value="LRR_8"/>
    <property type="match status" value="1"/>
</dbReference>
<evidence type="ECO:0000256" key="3">
    <source>
        <dbReference type="SAM" id="MobiDB-lite"/>
    </source>
</evidence>
<dbReference type="PANTHER" id="PTHR15454">
    <property type="entry name" value="NISCHARIN RELATED"/>
    <property type="match status" value="1"/>
</dbReference>
<evidence type="ECO:0000313" key="5">
    <source>
        <dbReference type="EMBL" id="KAJ7377867.1"/>
    </source>
</evidence>
<organism evidence="5 6">
    <name type="scientific">Desmophyllum pertusum</name>
    <dbReference type="NCBI Taxonomy" id="174260"/>
    <lineage>
        <taxon>Eukaryota</taxon>
        <taxon>Metazoa</taxon>
        <taxon>Cnidaria</taxon>
        <taxon>Anthozoa</taxon>
        <taxon>Hexacorallia</taxon>
        <taxon>Scleractinia</taxon>
        <taxon>Caryophylliina</taxon>
        <taxon>Caryophylliidae</taxon>
        <taxon>Desmophyllum</taxon>
    </lineage>
</organism>
<dbReference type="SMART" id="SM00312">
    <property type="entry name" value="PX"/>
    <property type="match status" value="1"/>
</dbReference>
<dbReference type="Proteomes" id="UP001163046">
    <property type="component" value="Unassembled WGS sequence"/>
</dbReference>
<keyword evidence="1" id="KW-0433">Leucine-rich repeat</keyword>
<dbReference type="EMBL" id="MU826371">
    <property type="protein sequence ID" value="KAJ7377867.1"/>
    <property type="molecule type" value="Genomic_DNA"/>
</dbReference>
<evidence type="ECO:0000313" key="6">
    <source>
        <dbReference type="Proteomes" id="UP001163046"/>
    </source>
</evidence>
<protein>
    <recommendedName>
        <fullName evidence="4">PX domain-containing protein</fullName>
    </recommendedName>
</protein>
<dbReference type="PROSITE" id="PS50195">
    <property type="entry name" value="PX"/>
    <property type="match status" value="1"/>
</dbReference>
<proteinExistence type="predicted"/>
<feature type="compositionally biased region" description="Polar residues" evidence="3">
    <location>
        <begin position="527"/>
        <end position="547"/>
    </location>
</feature>
<dbReference type="InterPro" id="IPR036871">
    <property type="entry name" value="PX_dom_sf"/>
</dbReference>
<dbReference type="GO" id="GO:0005737">
    <property type="term" value="C:cytoplasm"/>
    <property type="evidence" value="ECO:0007669"/>
    <property type="project" value="TreeGrafter"/>
</dbReference>
<dbReference type="InterPro" id="IPR001611">
    <property type="entry name" value="Leu-rich_rpt"/>
</dbReference>
<keyword evidence="6" id="KW-1185">Reference proteome</keyword>
<dbReference type="SMART" id="SM00369">
    <property type="entry name" value="LRR_TYP"/>
    <property type="match status" value="4"/>
</dbReference>
<evidence type="ECO:0000259" key="4">
    <source>
        <dbReference type="PROSITE" id="PS50195"/>
    </source>
</evidence>
<reference evidence="5" key="1">
    <citation type="submission" date="2023-01" db="EMBL/GenBank/DDBJ databases">
        <title>Genome assembly of the deep-sea coral Lophelia pertusa.</title>
        <authorList>
            <person name="Herrera S."/>
            <person name="Cordes E."/>
        </authorList>
    </citation>
    <scope>NUCLEOTIDE SEQUENCE</scope>
    <source>
        <strain evidence="5">USNM1676648</strain>
        <tissue evidence="5">Polyp</tissue>
    </source>
</reference>
<dbReference type="PANTHER" id="PTHR15454:SF35">
    <property type="entry name" value="NISCHARIN"/>
    <property type="match status" value="1"/>
</dbReference>
<dbReference type="SMART" id="SM00365">
    <property type="entry name" value="LRR_SD22"/>
    <property type="match status" value="3"/>
</dbReference>
<dbReference type="OrthoDB" id="430293at2759"/>
<dbReference type="FunFam" id="3.30.1520.10:FF:000020">
    <property type="entry name" value="nischarin isoform X1"/>
    <property type="match status" value="1"/>
</dbReference>